<evidence type="ECO:0000313" key="1">
    <source>
        <dbReference type="EMBL" id="MBE9236481.1"/>
    </source>
</evidence>
<organism evidence="1 2">
    <name type="scientific">Sphaerospermopsis aphanizomenoides LEGE 00250</name>
    <dbReference type="NCBI Taxonomy" id="2777972"/>
    <lineage>
        <taxon>Bacteria</taxon>
        <taxon>Bacillati</taxon>
        <taxon>Cyanobacteriota</taxon>
        <taxon>Cyanophyceae</taxon>
        <taxon>Nostocales</taxon>
        <taxon>Aphanizomenonaceae</taxon>
        <taxon>Sphaerospermopsis</taxon>
        <taxon>Sphaerospermopsis aphanizomenoides</taxon>
    </lineage>
</organism>
<proteinExistence type="predicted"/>
<dbReference type="Proteomes" id="UP000606776">
    <property type="component" value="Unassembled WGS sequence"/>
</dbReference>
<comment type="caution">
    <text evidence="1">The sequence shown here is derived from an EMBL/GenBank/DDBJ whole genome shotgun (WGS) entry which is preliminary data.</text>
</comment>
<reference evidence="1 2" key="1">
    <citation type="submission" date="2020-10" db="EMBL/GenBank/DDBJ databases">
        <authorList>
            <person name="Castelo-Branco R."/>
            <person name="Eusebio N."/>
            <person name="Adriana R."/>
            <person name="Vieira A."/>
            <person name="Brugerolle De Fraissinette N."/>
            <person name="Rezende De Castro R."/>
            <person name="Schneider M.P."/>
            <person name="Vasconcelos V."/>
            <person name="Leao P.N."/>
        </authorList>
    </citation>
    <scope>NUCLEOTIDE SEQUENCE [LARGE SCALE GENOMIC DNA]</scope>
    <source>
        <strain evidence="1 2">LEGE 00250</strain>
    </source>
</reference>
<evidence type="ECO:0000313" key="2">
    <source>
        <dbReference type="Proteomes" id="UP000606776"/>
    </source>
</evidence>
<dbReference type="EMBL" id="JADEWB010000048">
    <property type="protein sequence ID" value="MBE9236481.1"/>
    <property type="molecule type" value="Genomic_DNA"/>
</dbReference>
<protein>
    <submittedName>
        <fullName evidence="1">Uncharacterized protein</fullName>
    </submittedName>
</protein>
<keyword evidence="2" id="KW-1185">Reference proteome</keyword>
<dbReference type="RefSeq" id="WP_193942695.1">
    <property type="nucleotide sequence ID" value="NZ_JADEWB010000048.1"/>
</dbReference>
<accession>A0ABR9VDB6</accession>
<sequence>MQLNQIVQINESGMIANAVNFGMMADADKNLLLCQGFVFNHSTLDVLIAIQKSYH</sequence>
<gene>
    <name evidence="1" type="ORF">IQ227_10720</name>
</gene>
<name>A0ABR9VDB6_9CYAN</name>